<evidence type="ECO:0000313" key="5">
    <source>
        <dbReference type="Proteomes" id="UP000663792"/>
    </source>
</evidence>
<dbReference type="PANTHER" id="PTHR36925">
    <property type="entry name" value="COBALT-PRECORRIN-6A REDUCTASE"/>
    <property type="match status" value="1"/>
</dbReference>
<dbReference type="Pfam" id="PF02571">
    <property type="entry name" value="CbiJ"/>
    <property type="match status" value="1"/>
</dbReference>
<evidence type="ECO:0000256" key="3">
    <source>
        <dbReference type="ARBA" id="ARBA00023002"/>
    </source>
</evidence>
<dbReference type="EMBL" id="JAERWK010000016">
    <property type="protein sequence ID" value="MBM9468107.1"/>
    <property type="molecule type" value="Genomic_DNA"/>
</dbReference>
<reference evidence="4" key="1">
    <citation type="submission" date="2021-01" db="EMBL/GenBank/DDBJ databases">
        <title>YIM 132084 draft genome.</title>
        <authorList>
            <person name="An D."/>
        </authorList>
    </citation>
    <scope>NUCLEOTIDE SEQUENCE</scope>
    <source>
        <strain evidence="4">YIM 132084</strain>
    </source>
</reference>
<gene>
    <name evidence="4" type="ORF">JL106_12545</name>
</gene>
<evidence type="ECO:0000313" key="4">
    <source>
        <dbReference type="EMBL" id="MBM9468107.1"/>
    </source>
</evidence>
<keyword evidence="3 4" id="KW-0560">Oxidoreductase</keyword>
<dbReference type="NCBIfam" id="TIGR00715">
    <property type="entry name" value="precor6x_red"/>
    <property type="match status" value="1"/>
</dbReference>
<comment type="caution">
    <text evidence="4">The sequence shown here is derived from an EMBL/GenBank/DDBJ whole genome shotgun (WGS) entry which is preliminary data.</text>
</comment>
<proteinExistence type="predicted"/>
<name>A0A938YCH6_9ACTN</name>
<protein>
    <submittedName>
        <fullName evidence="4">Cobalt-precorrin-6A reductase</fullName>
        <ecNumber evidence="4">1.3.1.106</ecNumber>
    </submittedName>
</protein>
<keyword evidence="2" id="KW-0169">Cobalamin biosynthesis</keyword>
<evidence type="ECO:0000256" key="2">
    <source>
        <dbReference type="ARBA" id="ARBA00022573"/>
    </source>
</evidence>
<dbReference type="AlphaFoldDB" id="A0A938YCH6"/>
<dbReference type="PANTHER" id="PTHR36925:SF1">
    <property type="entry name" value="COBALT-PRECORRIN-6A REDUCTASE"/>
    <property type="match status" value="1"/>
</dbReference>
<dbReference type="PROSITE" id="PS51014">
    <property type="entry name" value="COBK_CBIJ"/>
    <property type="match status" value="1"/>
</dbReference>
<comment type="pathway">
    <text evidence="1">Cofactor biosynthesis; adenosylcobalamin biosynthesis.</text>
</comment>
<dbReference type="EC" id="1.3.1.106" evidence="4"/>
<dbReference type="GO" id="GO:0016994">
    <property type="term" value="F:precorrin-6A reductase activity"/>
    <property type="evidence" value="ECO:0007669"/>
    <property type="project" value="InterPro"/>
</dbReference>
<dbReference type="NCBIfam" id="NF005968">
    <property type="entry name" value="PRK08057.1-2"/>
    <property type="match status" value="1"/>
</dbReference>
<organism evidence="4 5">
    <name type="scientific">Nakamurella leprariae</name>
    <dbReference type="NCBI Taxonomy" id="2803911"/>
    <lineage>
        <taxon>Bacteria</taxon>
        <taxon>Bacillati</taxon>
        <taxon>Actinomycetota</taxon>
        <taxon>Actinomycetes</taxon>
        <taxon>Nakamurellales</taxon>
        <taxon>Nakamurellaceae</taxon>
        <taxon>Nakamurella</taxon>
    </lineage>
</organism>
<keyword evidence="5" id="KW-1185">Reference proteome</keyword>
<dbReference type="InterPro" id="IPR003723">
    <property type="entry name" value="Precorrin-6x_reduct"/>
</dbReference>
<sequence length="255" mass="26206">MGSVGVLILGGTGEARALARSLVDAGITVTSSLAGRVADPALPVGEVRIGGFGGPAGLARYLNEHGIGAVVDATHPFARNISASAVAATDETGVPLIRLERPGWADHPLASTWHWDDSNDAAAARLTELTSGPVFLTTGRSSVTDFAVLAGRPVLVRLVDPPGTPLPGAWQLLLARGPYTVKGERDLMAQHRIAALATKDSGGSMTEAKLLAADSLGVPIVVIRRPAPAVGHDGPADTVRTVADAAAWVSRHVPR</sequence>
<dbReference type="Proteomes" id="UP000663792">
    <property type="component" value="Unassembled WGS sequence"/>
</dbReference>
<dbReference type="GO" id="GO:0009236">
    <property type="term" value="P:cobalamin biosynthetic process"/>
    <property type="evidence" value="ECO:0007669"/>
    <property type="project" value="UniProtKB-KW"/>
</dbReference>
<accession>A0A938YCH6</accession>
<evidence type="ECO:0000256" key="1">
    <source>
        <dbReference type="ARBA" id="ARBA00004953"/>
    </source>
</evidence>